<organism evidence="2">
    <name type="scientific">marine sediment metagenome</name>
    <dbReference type="NCBI Taxonomy" id="412755"/>
    <lineage>
        <taxon>unclassified sequences</taxon>
        <taxon>metagenomes</taxon>
        <taxon>ecological metagenomes</taxon>
    </lineage>
</organism>
<dbReference type="Pfam" id="PF04127">
    <property type="entry name" value="DFP"/>
    <property type="match status" value="1"/>
</dbReference>
<sequence length="57" mass="6069">MHFLITAGGTREYIDPVRFISNASSGRMGYALARAAQKAGHRVILISASDLQPPVGV</sequence>
<dbReference type="InterPro" id="IPR035929">
    <property type="entry name" value="CoaB-like_sf"/>
</dbReference>
<evidence type="ECO:0000313" key="2">
    <source>
        <dbReference type="EMBL" id="GAI65041.1"/>
    </source>
</evidence>
<feature type="non-terminal residue" evidence="2">
    <location>
        <position position="57"/>
    </location>
</feature>
<name>X1RDH8_9ZZZZ</name>
<dbReference type="InterPro" id="IPR007085">
    <property type="entry name" value="DNA/pantothenate-metab_flavo_C"/>
</dbReference>
<protein>
    <recommendedName>
        <fullName evidence="1">DNA/pantothenate metabolism flavoprotein C-terminal domain-containing protein</fullName>
    </recommendedName>
</protein>
<reference evidence="2" key="1">
    <citation type="journal article" date="2014" name="Front. Microbiol.">
        <title>High frequency of phylogenetically diverse reductive dehalogenase-homologous genes in deep subseafloor sedimentary metagenomes.</title>
        <authorList>
            <person name="Kawai M."/>
            <person name="Futagami T."/>
            <person name="Toyoda A."/>
            <person name="Takaki Y."/>
            <person name="Nishi S."/>
            <person name="Hori S."/>
            <person name="Arai W."/>
            <person name="Tsubouchi T."/>
            <person name="Morono Y."/>
            <person name="Uchiyama I."/>
            <person name="Ito T."/>
            <person name="Fujiyama A."/>
            <person name="Inagaki F."/>
            <person name="Takami H."/>
        </authorList>
    </citation>
    <scope>NUCLEOTIDE SEQUENCE</scope>
    <source>
        <strain evidence="2">Expedition CK06-06</strain>
    </source>
</reference>
<feature type="domain" description="DNA/pantothenate metabolism flavoprotein C-terminal" evidence="1">
    <location>
        <begin position="2"/>
        <end position="56"/>
    </location>
</feature>
<gene>
    <name evidence="2" type="ORF">S12H4_05633</name>
</gene>
<dbReference type="SUPFAM" id="SSF102645">
    <property type="entry name" value="CoaB-like"/>
    <property type="match status" value="1"/>
</dbReference>
<dbReference type="GO" id="GO:0003824">
    <property type="term" value="F:catalytic activity"/>
    <property type="evidence" value="ECO:0007669"/>
    <property type="project" value="UniProtKB-ARBA"/>
</dbReference>
<dbReference type="GO" id="GO:0015937">
    <property type="term" value="P:coenzyme A biosynthetic process"/>
    <property type="evidence" value="ECO:0007669"/>
    <property type="project" value="UniProtKB-ARBA"/>
</dbReference>
<dbReference type="Gene3D" id="3.40.50.10300">
    <property type="entry name" value="CoaB-like"/>
    <property type="match status" value="1"/>
</dbReference>
<comment type="caution">
    <text evidence="2">The sequence shown here is derived from an EMBL/GenBank/DDBJ whole genome shotgun (WGS) entry which is preliminary data.</text>
</comment>
<dbReference type="EMBL" id="BARW01001885">
    <property type="protein sequence ID" value="GAI65041.1"/>
    <property type="molecule type" value="Genomic_DNA"/>
</dbReference>
<dbReference type="AlphaFoldDB" id="X1RDH8"/>
<evidence type="ECO:0000259" key="1">
    <source>
        <dbReference type="Pfam" id="PF04127"/>
    </source>
</evidence>
<proteinExistence type="predicted"/>
<accession>X1RDH8</accession>